<comment type="function">
    <text evidence="4">Ring cyclization and eight-electron oxidation of 3a-(2-amino-2-carboxyethyl)-4,5-dioxo-4,5,6,7,8,9-hexahydroquinoline-7,9-dicarboxylic-acid to PQQ.</text>
</comment>
<evidence type="ECO:0000313" key="6">
    <source>
        <dbReference type="EMBL" id="PJE95794.1"/>
    </source>
</evidence>
<proteinExistence type="inferred from homology"/>
<dbReference type="InterPro" id="IPR004305">
    <property type="entry name" value="Thiaminase-2/PQQC"/>
</dbReference>
<dbReference type="Pfam" id="PF03070">
    <property type="entry name" value="TENA_THI-4"/>
    <property type="match status" value="1"/>
</dbReference>
<dbReference type="Proteomes" id="UP000230407">
    <property type="component" value="Unassembled WGS sequence"/>
</dbReference>
<dbReference type="EC" id="1.3.3.11" evidence="4"/>
<evidence type="ECO:0000313" key="7">
    <source>
        <dbReference type="Proteomes" id="UP000230407"/>
    </source>
</evidence>
<sequence length="234" mass="26603">MAEALTRAGFTAALRGLSVRYWDTHPFQLRLHEGRCTRDEVRSWVANRWYYQRCLSQKNGAIIANCPLPAVRRRWAERILFQDGRDDGEGGLEDWLVLAEAVGLSREEVREERHVLPGVRFAVDSYVHFCRTRPWTEGVAAGLTELFAPGHMADRITAWQRHYPWIKPEGYAYFATRIPVVEGDAEYTLGLVLDHCATREQQDRAVAALGFKCDVLRGMLDAVEYAAGRPAGVR</sequence>
<evidence type="ECO:0000259" key="5">
    <source>
        <dbReference type="Pfam" id="PF03070"/>
    </source>
</evidence>
<gene>
    <name evidence="4" type="primary">pqqC</name>
    <name evidence="6" type="ORF">CUT44_21295</name>
</gene>
<evidence type="ECO:0000256" key="1">
    <source>
        <dbReference type="ARBA" id="ARBA00004948"/>
    </source>
</evidence>
<keyword evidence="3 4" id="KW-0560">Oxidoreductase</keyword>
<comment type="similarity">
    <text evidence="4">Belongs to the PqqC family.</text>
</comment>
<dbReference type="UniPathway" id="UPA00539"/>
<dbReference type="Gene3D" id="1.20.910.10">
    <property type="entry name" value="Heme oxygenase-like"/>
    <property type="match status" value="1"/>
</dbReference>
<dbReference type="GO" id="GO:0018189">
    <property type="term" value="P:pyrroloquinoline quinone biosynthetic process"/>
    <property type="evidence" value="ECO:0007669"/>
    <property type="project" value="UniProtKB-UniRule"/>
</dbReference>
<dbReference type="GO" id="GO:0033732">
    <property type="term" value="F:pyrroloquinoline-quinone synthase activity"/>
    <property type="evidence" value="ECO:0007669"/>
    <property type="project" value="UniProtKB-EC"/>
</dbReference>
<comment type="pathway">
    <text evidence="1">Cofactor biosynthesis; thiamine diphosphate biosynthesis.</text>
</comment>
<comment type="caution">
    <text evidence="6">The sequence shown here is derived from an EMBL/GenBank/DDBJ whole genome shotgun (WGS) entry which is preliminary data.</text>
</comment>
<dbReference type="AlphaFoldDB" id="A0A2M8LV25"/>
<feature type="domain" description="Thiaminase-2/PQQC" evidence="5">
    <location>
        <begin position="14"/>
        <end position="221"/>
    </location>
</feature>
<protein>
    <recommendedName>
        <fullName evidence="4">Pyrroloquinoline-quinone synthase</fullName>
        <ecNumber evidence="4">1.3.3.11</ecNumber>
    </recommendedName>
    <alternativeName>
        <fullName evidence="4">Coenzyme PQQ synthesis protein C</fullName>
    </alternativeName>
    <alternativeName>
        <fullName evidence="4">Pyrroloquinoline quinone biosynthesis protein C</fullName>
    </alternativeName>
</protein>
<dbReference type="InterPro" id="IPR039068">
    <property type="entry name" value="PqqC-like"/>
</dbReference>
<evidence type="ECO:0000256" key="2">
    <source>
        <dbReference type="ARBA" id="ARBA00022905"/>
    </source>
</evidence>
<dbReference type="SUPFAM" id="SSF48613">
    <property type="entry name" value="Heme oxygenase-like"/>
    <property type="match status" value="1"/>
</dbReference>
<dbReference type="InterPro" id="IPR011845">
    <property type="entry name" value="PqqC"/>
</dbReference>
<dbReference type="HAMAP" id="MF_00654">
    <property type="entry name" value="PQQ_syn_PqqC"/>
    <property type="match status" value="1"/>
</dbReference>
<dbReference type="EMBL" id="PGGW01000061">
    <property type="protein sequence ID" value="PJE95794.1"/>
    <property type="molecule type" value="Genomic_DNA"/>
</dbReference>
<evidence type="ECO:0000256" key="4">
    <source>
        <dbReference type="HAMAP-Rule" id="MF_00654"/>
    </source>
</evidence>
<comment type="pathway">
    <text evidence="4">Cofactor biosynthesis; pyrroloquinoline quinone biosynthesis.</text>
</comment>
<accession>A0A2M8LV25</accession>
<keyword evidence="7" id="KW-1185">Reference proteome</keyword>
<reference evidence="6 7" key="1">
    <citation type="submission" date="2017-11" db="EMBL/GenBank/DDBJ databases">
        <title>Streptomyces carmine sp. nov., a novel actinomycete isolated from Sophora alopecuroides in Xinjiang, China.</title>
        <authorList>
            <person name="Wang Y."/>
            <person name="Luo X."/>
            <person name="Wan C."/>
            <person name="Zhang L."/>
        </authorList>
    </citation>
    <scope>NUCLEOTIDE SEQUENCE [LARGE SCALE GENOMIC DNA]</scope>
    <source>
        <strain evidence="6 7">TRM SA0054</strain>
    </source>
</reference>
<organism evidence="6 7">
    <name type="scientific">Streptomyces carminius</name>
    <dbReference type="NCBI Taxonomy" id="2665496"/>
    <lineage>
        <taxon>Bacteria</taxon>
        <taxon>Bacillati</taxon>
        <taxon>Actinomycetota</taxon>
        <taxon>Actinomycetes</taxon>
        <taxon>Kitasatosporales</taxon>
        <taxon>Streptomycetaceae</taxon>
        <taxon>Streptomyces</taxon>
    </lineage>
</organism>
<evidence type="ECO:0000256" key="3">
    <source>
        <dbReference type="ARBA" id="ARBA00023002"/>
    </source>
</evidence>
<dbReference type="RefSeq" id="WP_100203519.1">
    <property type="nucleotide sequence ID" value="NZ_PGGW01000061.1"/>
</dbReference>
<dbReference type="NCBIfam" id="TIGR02111">
    <property type="entry name" value="PQQ_syn_pqqC"/>
    <property type="match status" value="1"/>
</dbReference>
<dbReference type="PANTHER" id="PTHR40279:SF3">
    <property type="entry name" value="4-AMINOBENZOATE SYNTHASE"/>
    <property type="match status" value="1"/>
</dbReference>
<dbReference type="InterPro" id="IPR016084">
    <property type="entry name" value="Haem_Oase-like_multi-hlx"/>
</dbReference>
<keyword evidence="2 4" id="KW-0884">PQQ biosynthesis</keyword>
<comment type="catalytic activity">
    <reaction evidence="4">
        <text>6-(2-amino-2-carboxyethyl)-7,8-dioxo-1,2,3,4,7,8-hexahydroquinoline-2,4-dicarboxylate + 3 O2 = pyrroloquinoline quinone + 2 H2O2 + 2 H2O + H(+)</text>
        <dbReference type="Rhea" id="RHEA:10692"/>
        <dbReference type="ChEBI" id="CHEBI:15377"/>
        <dbReference type="ChEBI" id="CHEBI:15378"/>
        <dbReference type="ChEBI" id="CHEBI:15379"/>
        <dbReference type="ChEBI" id="CHEBI:16240"/>
        <dbReference type="ChEBI" id="CHEBI:58442"/>
        <dbReference type="ChEBI" id="CHEBI:58778"/>
        <dbReference type="EC" id="1.3.3.11"/>
    </reaction>
</comment>
<dbReference type="PANTHER" id="PTHR40279">
    <property type="entry name" value="PQQC-LIKE PROTEIN"/>
    <property type="match status" value="1"/>
</dbReference>
<name>A0A2M8LV25_9ACTN</name>